<proteinExistence type="predicted"/>
<sequence length="120" mass="13411">MDLIATGEPVMTQDDTQVHVGIDLQQGTLTLTRNGKDFAAYHALVMFASADASPWAAQHVKFTAHGAGRQVRGFDRGPSQRLRGRPSIRSSRGDLEGRRPRRDLRRGHRHHLLASRPHLM</sequence>
<feature type="region of interest" description="Disordered" evidence="1">
    <location>
        <begin position="69"/>
        <end position="107"/>
    </location>
</feature>
<evidence type="ECO:0000313" key="3">
    <source>
        <dbReference type="Proteomes" id="UP000004184"/>
    </source>
</evidence>
<protein>
    <submittedName>
        <fullName evidence="2">Predicted protein</fullName>
    </submittedName>
</protein>
<dbReference type="Proteomes" id="UP000004184">
    <property type="component" value="Unassembled WGS sequence"/>
</dbReference>
<accession>D9XHU7</accession>
<dbReference type="HOGENOM" id="CLU_2048494_0_0_11"/>
<keyword evidence="3" id="KW-1185">Reference proteome</keyword>
<dbReference type="AlphaFoldDB" id="D9XHU7"/>
<evidence type="ECO:0000256" key="1">
    <source>
        <dbReference type="SAM" id="MobiDB-lite"/>
    </source>
</evidence>
<dbReference type="EMBL" id="GG657757">
    <property type="protein sequence ID" value="EFL37126.1"/>
    <property type="molecule type" value="Genomic_DNA"/>
</dbReference>
<reference evidence="3" key="1">
    <citation type="submission" date="2009-02" db="EMBL/GenBank/DDBJ databases">
        <title>Annotation of Streptomyces viridochromogenes strain DSM 40736.</title>
        <authorList>
            <consortium name="The Broad Institute Genome Sequencing Platform"/>
            <consortium name="Broad Institute Microbial Sequencing Center"/>
            <person name="Fischbach M."/>
            <person name="Godfrey P."/>
            <person name="Ward D."/>
            <person name="Young S."/>
            <person name="Zeng Q."/>
            <person name="Koehrsen M."/>
            <person name="Alvarado L."/>
            <person name="Berlin A.M."/>
            <person name="Bochicchio J."/>
            <person name="Borenstein D."/>
            <person name="Chapman S.B."/>
            <person name="Chen Z."/>
            <person name="Engels R."/>
            <person name="Freedman E."/>
            <person name="Gellesch M."/>
            <person name="Goldberg J."/>
            <person name="Griggs A."/>
            <person name="Gujja S."/>
            <person name="Heilman E.R."/>
            <person name="Heiman D.I."/>
            <person name="Hepburn T.A."/>
            <person name="Howarth C."/>
            <person name="Jen D."/>
            <person name="Larson L."/>
            <person name="Lewis B."/>
            <person name="Mehta T."/>
            <person name="Park D."/>
            <person name="Pearson M."/>
            <person name="Richards J."/>
            <person name="Roberts A."/>
            <person name="Saif S."/>
            <person name="Shea T.D."/>
            <person name="Shenoy N."/>
            <person name="Sisk P."/>
            <person name="Stolte C."/>
            <person name="Sykes S.N."/>
            <person name="Thomson T."/>
            <person name="Walk T."/>
            <person name="White J."/>
            <person name="Yandava C."/>
            <person name="Straight P."/>
            <person name="Clardy J."/>
            <person name="Hung D."/>
            <person name="Kolter R."/>
            <person name="Mekalanos J."/>
            <person name="Walker S."/>
            <person name="Walsh C.T."/>
            <person name="Wieland-Brown L.C."/>
            <person name="Haas B."/>
            <person name="Nusbaum C."/>
            <person name="Birren B."/>
        </authorList>
    </citation>
    <scope>NUCLEOTIDE SEQUENCE [LARGE SCALE GENOMIC DNA]</scope>
    <source>
        <strain evidence="3">DSM 40736 / JCM 4977 / BCRC 1201 / Tue 494</strain>
    </source>
</reference>
<name>D9XHU7_STRVT</name>
<evidence type="ECO:0000313" key="2">
    <source>
        <dbReference type="EMBL" id="EFL37126.1"/>
    </source>
</evidence>
<gene>
    <name evidence="2" type="ORF">SSQG_07644</name>
</gene>
<organism evidence="2 3">
    <name type="scientific">Streptomyces viridochromogenes (strain DSM 40736 / JCM 4977 / BCRC 1201 / Tue 494)</name>
    <dbReference type="NCBI Taxonomy" id="591159"/>
    <lineage>
        <taxon>Bacteria</taxon>
        <taxon>Bacillati</taxon>
        <taxon>Actinomycetota</taxon>
        <taxon>Actinomycetes</taxon>
        <taxon>Kitasatosporales</taxon>
        <taxon>Streptomycetaceae</taxon>
        <taxon>Streptomyces</taxon>
    </lineage>
</organism>